<evidence type="ECO:0000313" key="3">
    <source>
        <dbReference type="Proteomes" id="UP000186817"/>
    </source>
</evidence>
<gene>
    <name evidence="2" type="ORF">AK812_SmicGene15904</name>
</gene>
<evidence type="ECO:0000313" key="2">
    <source>
        <dbReference type="EMBL" id="OLQ01356.1"/>
    </source>
</evidence>
<feature type="compositionally biased region" description="Polar residues" evidence="1">
    <location>
        <begin position="1"/>
        <end position="17"/>
    </location>
</feature>
<proteinExistence type="predicted"/>
<accession>A0A1Q9E1P4</accession>
<dbReference type="AlphaFoldDB" id="A0A1Q9E1P4"/>
<dbReference type="EMBL" id="LSRX01000295">
    <property type="protein sequence ID" value="OLQ01356.1"/>
    <property type="molecule type" value="Genomic_DNA"/>
</dbReference>
<protein>
    <submittedName>
        <fullName evidence="2">Uncharacterized protein</fullName>
    </submittedName>
</protein>
<dbReference type="OrthoDB" id="485843at2759"/>
<dbReference type="Proteomes" id="UP000186817">
    <property type="component" value="Unassembled WGS sequence"/>
</dbReference>
<feature type="region of interest" description="Disordered" evidence="1">
    <location>
        <begin position="1"/>
        <end position="45"/>
    </location>
</feature>
<feature type="compositionally biased region" description="Polar residues" evidence="1">
    <location>
        <begin position="32"/>
        <end position="43"/>
    </location>
</feature>
<organism evidence="2 3">
    <name type="scientific">Symbiodinium microadriaticum</name>
    <name type="common">Dinoflagellate</name>
    <name type="synonym">Zooxanthella microadriatica</name>
    <dbReference type="NCBI Taxonomy" id="2951"/>
    <lineage>
        <taxon>Eukaryota</taxon>
        <taxon>Sar</taxon>
        <taxon>Alveolata</taxon>
        <taxon>Dinophyceae</taxon>
        <taxon>Suessiales</taxon>
        <taxon>Symbiodiniaceae</taxon>
        <taxon>Symbiodinium</taxon>
    </lineage>
</organism>
<comment type="caution">
    <text evidence="2">The sequence shown here is derived from an EMBL/GenBank/DDBJ whole genome shotgun (WGS) entry which is preliminary data.</text>
</comment>
<name>A0A1Q9E1P4_SYMMI</name>
<keyword evidence="3" id="KW-1185">Reference proteome</keyword>
<sequence length="268" mass="29301">MSGQTVGSPTNIGSQSPAKAASKKLPWDPINEEQSSSPCSTVSALPWDPIGQEPNAAAGLGCSKVEVQTFNDRSFMRKSLDKTFDLFIRGLVQEYRGCGVQLVDDDGKIKTPAGKLLSYDEVCQMIPGFFLSRNLSNGVKEVRRFFSQDSGTSAAVVDPHVVLLAARGLDKKAPATADYVKRASFYSLPSTTISETETDALCDDEADDVFEAWARCRTEGDSPNDTIMHKGVHYEMTIRNTFISFGVSDTAKRMLIRSHSEPSLDRDD</sequence>
<evidence type="ECO:0000256" key="1">
    <source>
        <dbReference type="SAM" id="MobiDB-lite"/>
    </source>
</evidence>
<reference evidence="2 3" key="1">
    <citation type="submission" date="2016-02" db="EMBL/GenBank/DDBJ databases">
        <title>Genome analysis of coral dinoflagellate symbionts highlights evolutionary adaptations to a symbiotic lifestyle.</title>
        <authorList>
            <person name="Aranda M."/>
            <person name="Li Y."/>
            <person name="Liew Y.J."/>
            <person name="Baumgarten S."/>
            <person name="Simakov O."/>
            <person name="Wilson M."/>
            <person name="Piel J."/>
            <person name="Ashoor H."/>
            <person name="Bougouffa S."/>
            <person name="Bajic V.B."/>
            <person name="Ryu T."/>
            <person name="Ravasi T."/>
            <person name="Bayer T."/>
            <person name="Micklem G."/>
            <person name="Kim H."/>
            <person name="Bhak J."/>
            <person name="Lajeunesse T.C."/>
            <person name="Voolstra C.R."/>
        </authorList>
    </citation>
    <scope>NUCLEOTIDE SEQUENCE [LARGE SCALE GENOMIC DNA]</scope>
    <source>
        <strain evidence="2 3">CCMP2467</strain>
    </source>
</reference>